<reference evidence="8 9" key="1">
    <citation type="submission" date="2023-09" db="EMBL/GenBank/DDBJ databases">
        <authorList>
            <person name="Rey-Velasco X."/>
        </authorList>
    </citation>
    <scope>NUCLEOTIDE SEQUENCE [LARGE SCALE GENOMIC DNA]</scope>
    <source>
        <strain evidence="8 9">F388</strain>
    </source>
</reference>
<evidence type="ECO:0000313" key="8">
    <source>
        <dbReference type="EMBL" id="MDT0605951.1"/>
    </source>
</evidence>
<evidence type="ECO:0000256" key="1">
    <source>
        <dbReference type="ARBA" id="ARBA00004442"/>
    </source>
</evidence>
<dbReference type="InterPro" id="IPR051906">
    <property type="entry name" value="TolC-like"/>
</dbReference>
<name>A0ABU3A6Z5_9FLAO</name>
<dbReference type="EMBL" id="JAVRHR010000001">
    <property type="protein sequence ID" value="MDT0605951.1"/>
    <property type="molecule type" value="Genomic_DNA"/>
</dbReference>
<dbReference type="Gene3D" id="3.40.50.2300">
    <property type="match status" value="2"/>
</dbReference>
<evidence type="ECO:0000256" key="4">
    <source>
        <dbReference type="ARBA" id="ARBA00022452"/>
    </source>
</evidence>
<evidence type="ECO:0000256" key="3">
    <source>
        <dbReference type="ARBA" id="ARBA00022448"/>
    </source>
</evidence>
<dbReference type="InterPro" id="IPR003423">
    <property type="entry name" value="OMP_efflux"/>
</dbReference>
<dbReference type="SUPFAM" id="SSF56954">
    <property type="entry name" value="Outer membrane efflux proteins (OEP)"/>
    <property type="match status" value="1"/>
</dbReference>
<evidence type="ECO:0000256" key="7">
    <source>
        <dbReference type="ARBA" id="ARBA00023237"/>
    </source>
</evidence>
<keyword evidence="7" id="KW-0998">Cell outer membrane</keyword>
<protein>
    <submittedName>
        <fullName evidence="8">TolC family protein</fullName>
    </submittedName>
</protein>
<dbReference type="Gene3D" id="1.20.1600.10">
    <property type="entry name" value="Outer membrane efflux proteins (OEP)"/>
    <property type="match status" value="1"/>
</dbReference>
<keyword evidence="5" id="KW-0812">Transmembrane</keyword>
<dbReference type="Pfam" id="PF02321">
    <property type="entry name" value="OEP"/>
    <property type="match status" value="2"/>
</dbReference>
<dbReference type="Proteomes" id="UP001255246">
    <property type="component" value="Unassembled WGS sequence"/>
</dbReference>
<evidence type="ECO:0000256" key="5">
    <source>
        <dbReference type="ARBA" id="ARBA00022692"/>
    </source>
</evidence>
<keyword evidence="3" id="KW-0813">Transport</keyword>
<evidence type="ECO:0000256" key="2">
    <source>
        <dbReference type="ARBA" id="ARBA00007613"/>
    </source>
</evidence>
<comment type="subcellular location">
    <subcellularLocation>
        <location evidence="1">Cell outer membrane</location>
    </subcellularLocation>
</comment>
<comment type="similarity">
    <text evidence="2">Belongs to the outer membrane factor (OMF) (TC 1.B.17) family.</text>
</comment>
<dbReference type="RefSeq" id="WP_311349514.1">
    <property type="nucleotide sequence ID" value="NZ_JAVRHR010000001.1"/>
</dbReference>
<keyword evidence="6" id="KW-0472">Membrane</keyword>
<proteinExistence type="inferred from homology"/>
<accession>A0ABU3A6Z5</accession>
<sequence length="798" mass="89649">MKNPHTIHSNVCTISKKFRFLLLALIGLSFFNYGIAQELRIGVILDYEYNEVRYANVKDNMSQEVAKTVGGSVKLIIPDSHIIFTDYDSSRIIDAYDQLTKNCDVIVLIGSKSTKTILAKNVIDTPTIALGISTTSVSNIPLTAKGTSGINNFSYILTSRTLEQELEQFYEVNQFKKLSLLFYQKAVDSSSISDLKAQLSALSNRFNCMVYPVPIANEITNSLKNIPKDSDAAFLGITREMSDQGIEKIIAHLKSNNIPSYSPLKKYVEAGILMGVSSDKDATAIYRKLGLMIDDIRNGINAKDLAVAIGQKTQLYFNMETSKAIGFAPGFQTLFTANLINTNEIFKTNTYSLADILQKTINVSLGIQVSYKDIDLTEQEIKEAKSNYLPTLNLGLQASRINEEATNEFVGQSERSLNQTATVSQLIFSEPVLANIKIQKLLNEAQKYATKQEINNAIFQTFQLYLNILFAKSNVNIQQENLDVLKKNLELAELQSEIGSKNNSDVYRWKSEVANATQNLIEAKTALIISKASLNTFLNNTLEDEFDIEDVTLETDLFNYYEIYPLLGEAQNLKDIRKITQYLYQYAIENFPSAQQLEYSIKALERQKKSNNRAFYLPDITMGLSQSEVLQRGGVASEPTSELSNFIDSFWSVGVSVSYPLFEGNRKNIRRQQTTIQTEQLSLQKDELLNNLQLNIQNSVANLITGQTNILLSEESSENAQKNFEIARELYFESTISLIQFLDAQNASLSAKLSYINSIYNFVLAFAELENSIGFFSALATLEEKEKFEKSINQFSNN</sequence>
<comment type="caution">
    <text evidence="8">The sequence shown here is derived from an EMBL/GenBank/DDBJ whole genome shotgun (WGS) entry which is preliminary data.</text>
</comment>
<gene>
    <name evidence="8" type="ORF">RM706_02870</name>
</gene>
<keyword evidence="9" id="KW-1185">Reference proteome</keyword>
<evidence type="ECO:0000313" key="9">
    <source>
        <dbReference type="Proteomes" id="UP001255246"/>
    </source>
</evidence>
<keyword evidence="4" id="KW-1134">Transmembrane beta strand</keyword>
<organism evidence="8 9">
    <name type="scientific">Croceitalea rosinachiae</name>
    <dbReference type="NCBI Taxonomy" id="3075596"/>
    <lineage>
        <taxon>Bacteria</taxon>
        <taxon>Pseudomonadati</taxon>
        <taxon>Bacteroidota</taxon>
        <taxon>Flavobacteriia</taxon>
        <taxon>Flavobacteriales</taxon>
        <taxon>Flavobacteriaceae</taxon>
        <taxon>Croceitalea</taxon>
    </lineage>
</organism>
<dbReference type="PANTHER" id="PTHR30026:SF20">
    <property type="entry name" value="OUTER MEMBRANE PROTEIN TOLC"/>
    <property type="match status" value="1"/>
</dbReference>
<evidence type="ECO:0000256" key="6">
    <source>
        <dbReference type="ARBA" id="ARBA00023136"/>
    </source>
</evidence>
<dbReference type="PANTHER" id="PTHR30026">
    <property type="entry name" value="OUTER MEMBRANE PROTEIN TOLC"/>
    <property type="match status" value="1"/>
</dbReference>